<dbReference type="InterPro" id="IPR054707">
    <property type="entry name" value="DhpH_subs-bd"/>
</dbReference>
<dbReference type="NCBIfam" id="NF005566">
    <property type="entry name" value="PRK07236.1"/>
    <property type="match status" value="1"/>
</dbReference>
<dbReference type="PANTHER" id="PTHR47469:SF2">
    <property type="entry name" value="OS06G0597600 PROTEIN"/>
    <property type="match status" value="1"/>
</dbReference>
<dbReference type="Pfam" id="PF22607">
    <property type="entry name" value="FAD_binding-like"/>
    <property type="match status" value="1"/>
</dbReference>
<dbReference type="EMBL" id="MVHF01000006">
    <property type="protein sequence ID" value="ORA37248.1"/>
    <property type="molecule type" value="Genomic_DNA"/>
</dbReference>
<dbReference type="STRING" id="1927124.BST13_08890"/>
<dbReference type="InterPro" id="IPR002938">
    <property type="entry name" value="FAD-bd"/>
</dbReference>
<feature type="chain" id="PRO_5039098706" evidence="1">
    <location>
        <begin position="21"/>
        <end position="389"/>
    </location>
</feature>
<feature type="domain" description="2,6-dihydroxypyridine 3-monooxygenase substrate binding" evidence="3">
    <location>
        <begin position="164"/>
        <end position="290"/>
    </location>
</feature>
<dbReference type="GO" id="GO:0071949">
    <property type="term" value="F:FAD binding"/>
    <property type="evidence" value="ECO:0007669"/>
    <property type="project" value="InterPro"/>
</dbReference>
<organism evidence="4 5">
    <name type="scientific">Mycobacterium aquaticum</name>
    <dbReference type="NCBI Taxonomy" id="1927124"/>
    <lineage>
        <taxon>Bacteria</taxon>
        <taxon>Bacillati</taxon>
        <taxon>Actinomycetota</taxon>
        <taxon>Actinomycetes</taxon>
        <taxon>Mycobacteriales</taxon>
        <taxon>Mycobacteriaceae</taxon>
        <taxon>Mycobacterium</taxon>
    </lineage>
</organism>
<evidence type="ECO:0000259" key="3">
    <source>
        <dbReference type="Pfam" id="PF22607"/>
    </source>
</evidence>
<keyword evidence="1" id="KW-0732">Signal</keyword>
<evidence type="ECO:0000313" key="5">
    <source>
        <dbReference type="Proteomes" id="UP000192448"/>
    </source>
</evidence>
<gene>
    <name evidence="4" type="ORF">BST13_08890</name>
</gene>
<dbReference type="InterPro" id="IPR036188">
    <property type="entry name" value="FAD/NAD-bd_sf"/>
</dbReference>
<dbReference type="AlphaFoldDB" id="A0A1X0B594"/>
<evidence type="ECO:0000256" key="1">
    <source>
        <dbReference type="SAM" id="SignalP"/>
    </source>
</evidence>
<dbReference type="SUPFAM" id="SSF51905">
    <property type="entry name" value="FAD/NAD(P)-binding domain"/>
    <property type="match status" value="1"/>
</dbReference>
<dbReference type="PRINTS" id="PR00420">
    <property type="entry name" value="RNGMNOXGNASE"/>
</dbReference>
<protein>
    <submittedName>
        <fullName evidence="4">Uncharacterized protein</fullName>
    </submittedName>
</protein>
<dbReference type="SUPFAM" id="SSF54373">
    <property type="entry name" value="FAD-linked reductases, C-terminal domain"/>
    <property type="match status" value="1"/>
</dbReference>
<proteinExistence type="predicted"/>
<dbReference type="Pfam" id="PF01494">
    <property type="entry name" value="FAD_binding_3"/>
    <property type="match status" value="1"/>
</dbReference>
<feature type="signal peptide" evidence="1">
    <location>
        <begin position="1"/>
        <end position="20"/>
    </location>
</feature>
<evidence type="ECO:0000313" key="4">
    <source>
        <dbReference type="EMBL" id="ORA37248.1"/>
    </source>
</evidence>
<name>A0A1X0B594_9MYCO</name>
<dbReference type="PANTHER" id="PTHR47469">
    <property type="entry name" value="MONOOXYGENASE-LIKE"/>
    <property type="match status" value="1"/>
</dbReference>
<dbReference type="InterPro" id="IPR053212">
    <property type="entry name" value="DHP_3-monooxygenase"/>
</dbReference>
<reference evidence="4 5" key="1">
    <citation type="submission" date="2017-02" db="EMBL/GenBank/DDBJ databases">
        <title>The new phylogeny of genus Mycobacterium.</title>
        <authorList>
            <person name="Tortoli E."/>
            <person name="Trovato A."/>
            <person name="Cirillo D.M."/>
        </authorList>
    </citation>
    <scope>NUCLEOTIDE SEQUENCE [LARGE SCALE GENOMIC DNA]</scope>
    <source>
        <strain evidence="4 5">RW6</strain>
    </source>
</reference>
<dbReference type="RefSeq" id="WP_083162718.1">
    <property type="nucleotide sequence ID" value="NZ_MVHF01000006.1"/>
</dbReference>
<accession>A0A1X0B594</accession>
<keyword evidence="5" id="KW-1185">Reference proteome</keyword>
<feature type="domain" description="FAD-binding" evidence="2">
    <location>
        <begin position="294"/>
        <end position="340"/>
    </location>
</feature>
<dbReference type="OrthoDB" id="9782160at2"/>
<dbReference type="Gene3D" id="3.50.50.60">
    <property type="entry name" value="FAD/NAD(P)-binding domain"/>
    <property type="match status" value="2"/>
</dbReference>
<comment type="caution">
    <text evidence="4">The sequence shown here is derived from an EMBL/GenBank/DDBJ whole genome shotgun (WGS) entry which is preliminary data.</text>
</comment>
<evidence type="ECO:0000259" key="2">
    <source>
        <dbReference type="Pfam" id="PF01494"/>
    </source>
</evidence>
<dbReference type="Proteomes" id="UP000192448">
    <property type="component" value="Unassembled WGS sequence"/>
</dbReference>
<dbReference type="Pfam" id="PF13450">
    <property type="entry name" value="NAD_binding_8"/>
    <property type="match status" value="1"/>
</dbReference>
<sequence length="389" mass="42033">MSAPWTIAIVGGSLAGLAAAAELSRTTDAEITVFEQTAGPLEGRGAGIVVQPEIEYLLSVSGVQPDAVSVALGERQLLHRNSPPRTFAMPQTMTAWDTLYRTFRATIPGVDYRQGVTVTGVTPGEQGVDLTFADGTTSTWTLVIGADGIGSTVRQTVSAAHPQYTGYVAWRGLETEDELPTDITSELTDRFTLYSANGIQFLCYLVPGPAGETAPGRRRVNWVWYINASEEAFDGIMTGQSGRRYEYFLPTTDVSEASMATLLMLAETDLPPLLSRLVRLSRPFLQPVMDLAGARMRRGPAFVIGDAAGTVRPHTASGTSKSIADAALLAQAFRKWTAGEPLPEDHLRLWEQHRLRSLEDLAAIGIARAVASRLGTRDSTPVWDRAGQR</sequence>